<accession>A0A1Y2T1L9</accession>
<protein>
    <recommendedName>
        <fullName evidence="3">DUF1385 domain-containing protein</fullName>
    </recommendedName>
</protein>
<evidence type="ECO:0008006" key="3">
    <source>
        <dbReference type="Google" id="ProtNLM"/>
    </source>
</evidence>
<evidence type="ECO:0000313" key="2">
    <source>
        <dbReference type="Proteomes" id="UP000194267"/>
    </source>
</evidence>
<comment type="caution">
    <text evidence="1">The sequence shown here is derived from an EMBL/GenBank/DDBJ whole genome shotgun (WGS) entry which is preliminary data.</text>
</comment>
<proteinExistence type="predicted"/>
<dbReference type="AlphaFoldDB" id="A0A1Y2T1L9"/>
<dbReference type="Proteomes" id="UP000194267">
    <property type="component" value="Unassembled WGS sequence"/>
</dbReference>
<sequence length="67" mass="7523">MSVQRGVFGGQAVIEGVMMRGPRWMAIAVRRPDGEIAVHREEVRSLRSGTRSCASPSCAGWRPWWRP</sequence>
<name>A0A1Y2T1L9_SYMTR</name>
<gene>
    <name evidence="1" type="ORF">A6D92_20710</name>
</gene>
<organism evidence="1 2">
    <name type="scientific">Symbiobacterium thermophilum</name>
    <dbReference type="NCBI Taxonomy" id="2734"/>
    <lineage>
        <taxon>Bacteria</taxon>
        <taxon>Bacillati</taxon>
        <taxon>Bacillota</taxon>
        <taxon>Clostridia</taxon>
        <taxon>Eubacteriales</taxon>
        <taxon>Symbiobacteriaceae</taxon>
        <taxon>Symbiobacterium</taxon>
    </lineage>
</organism>
<reference evidence="2" key="1">
    <citation type="submission" date="2016-04" db="EMBL/GenBank/DDBJ databases">
        <authorList>
            <person name="Antunes L.P."/>
            <person name="Martins L.F."/>
            <person name="Pereira R.V."/>
            <person name="Thomas A.M."/>
            <person name="Barbosa D."/>
            <person name="Nascimento L."/>
            <person name="Silva G.M."/>
            <person name="Condomitti G.W."/>
            <person name="Digiampietri L.A."/>
            <person name="Lombardi K.C."/>
            <person name="Ramos P.L."/>
            <person name="Quaggio R.B."/>
            <person name="Oliveira J.C."/>
            <person name="Pascon R.C."/>
            <person name="Cruz J.B."/>
            <person name="Silva A.M."/>
            <person name="Setubal J.C."/>
        </authorList>
    </citation>
    <scope>NUCLEOTIDE SEQUENCE [LARGE SCALE GENOMIC DNA]</scope>
</reference>
<evidence type="ECO:0000313" key="1">
    <source>
        <dbReference type="EMBL" id="OTA40249.1"/>
    </source>
</evidence>
<dbReference type="EMBL" id="LWLV01002263">
    <property type="protein sequence ID" value="OTA40249.1"/>
    <property type="molecule type" value="Genomic_DNA"/>
</dbReference>